<keyword evidence="2" id="KW-0808">Transferase</keyword>
<dbReference type="Gene3D" id="3.90.550.10">
    <property type="entry name" value="Spore Coat Polysaccharide Biosynthesis Protein SpsA, Chain A"/>
    <property type="match status" value="1"/>
</dbReference>
<dbReference type="SUPFAM" id="SSF53448">
    <property type="entry name" value="Nucleotide-diphospho-sugar transferases"/>
    <property type="match status" value="1"/>
</dbReference>
<feature type="domain" description="Glycosyltransferase 2-like" evidence="1">
    <location>
        <begin position="35"/>
        <end position="98"/>
    </location>
</feature>
<sequence length="166" mass="17721">MITAVIRANRDAEALAATLSVLIPAVAKGVIGHAVVIDDGDDAAIARLAEETGASYVRAEKPAKNGEAWSRGVAEARGDWVILLEAGDLPEPQWTPSIERHLLTAATRPALMPLRGMAAALREWGAVSLRSRGVRAGLLAPKKQILSGRLARAPRRLAVRRQRAET</sequence>
<dbReference type="EMBL" id="JBHSLW010000008">
    <property type="protein sequence ID" value="MFC5419072.1"/>
    <property type="molecule type" value="Genomic_DNA"/>
</dbReference>
<evidence type="ECO:0000313" key="3">
    <source>
        <dbReference type="Proteomes" id="UP001596053"/>
    </source>
</evidence>
<evidence type="ECO:0000259" key="1">
    <source>
        <dbReference type="Pfam" id="PF00535"/>
    </source>
</evidence>
<reference evidence="3" key="1">
    <citation type="journal article" date="2019" name="Int. J. Syst. Evol. Microbiol.">
        <title>The Global Catalogue of Microorganisms (GCM) 10K type strain sequencing project: providing services to taxonomists for standard genome sequencing and annotation.</title>
        <authorList>
            <consortium name="The Broad Institute Genomics Platform"/>
            <consortium name="The Broad Institute Genome Sequencing Center for Infectious Disease"/>
            <person name="Wu L."/>
            <person name="Ma J."/>
        </authorList>
    </citation>
    <scope>NUCLEOTIDE SEQUENCE [LARGE SCALE GENOMIC DNA]</scope>
    <source>
        <strain evidence="3">NCAIM B.01391</strain>
    </source>
</reference>
<comment type="caution">
    <text evidence="2">The sequence shown here is derived from an EMBL/GenBank/DDBJ whole genome shotgun (WGS) entry which is preliminary data.</text>
</comment>
<name>A0ABW0ILA7_9HYPH</name>
<gene>
    <name evidence="2" type="ORF">ACFPOB_05785</name>
</gene>
<evidence type="ECO:0000313" key="2">
    <source>
        <dbReference type="EMBL" id="MFC5419072.1"/>
    </source>
</evidence>
<dbReference type="GO" id="GO:0016757">
    <property type="term" value="F:glycosyltransferase activity"/>
    <property type="evidence" value="ECO:0007669"/>
    <property type="project" value="UniProtKB-KW"/>
</dbReference>
<dbReference type="RefSeq" id="WP_377796628.1">
    <property type="nucleotide sequence ID" value="NZ_JBHSLW010000008.1"/>
</dbReference>
<dbReference type="InterPro" id="IPR029044">
    <property type="entry name" value="Nucleotide-diphossugar_trans"/>
</dbReference>
<dbReference type="InterPro" id="IPR001173">
    <property type="entry name" value="Glyco_trans_2-like"/>
</dbReference>
<dbReference type="EC" id="2.4.-.-" evidence="2"/>
<proteinExistence type="predicted"/>
<organism evidence="2 3">
    <name type="scientific">Bosea eneae</name>
    <dbReference type="NCBI Taxonomy" id="151454"/>
    <lineage>
        <taxon>Bacteria</taxon>
        <taxon>Pseudomonadati</taxon>
        <taxon>Pseudomonadota</taxon>
        <taxon>Alphaproteobacteria</taxon>
        <taxon>Hyphomicrobiales</taxon>
        <taxon>Boseaceae</taxon>
        <taxon>Bosea</taxon>
    </lineage>
</organism>
<dbReference type="CDD" id="cd00761">
    <property type="entry name" value="Glyco_tranf_GTA_type"/>
    <property type="match status" value="1"/>
</dbReference>
<keyword evidence="3" id="KW-1185">Reference proteome</keyword>
<protein>
    <submittedName>
        <fullName evidence="2">Glycosyltransferase</fullName>
        <ecNumber evidence="2">2.4.-.-</ecNumber>
    </submittedName>
</protein>
<dbReference type="Proteomes" id="UP001596053">
    <property type="component" value="Unassembled WGS sequence"/>
</dbReference>
<accession>A0ABW0ILA7</accession>
<dbReference type="Pfam" id="PF00535">
    <property type="entry name" value="Glycos_transf_2"/>
    <property type="match status" value="1"/>
</dbReference>
<keyword evidence="2" id="KW-0328">Glycosyltransferase</keyword>